<feature type="domain" description="AAA+ ATPase" evidence="8">
    <location>
        <begin position="2"/>
        <end position="128"/>
    </location>
</feature>
<name>A0A8J4WNW1_9TREM</name>
<evidence type="ECO:0000259" key="8">
    <source>
        <dbReference type="SMART" id="SM00382"/>
    </source>
</evidence>
<evidence type="ECO:0000256" key="4">
    <source>
        <dbReference type="ARBA" id="ARBA00022741"/>
    </source>
</evidence>
<gene>
    <name evidence="9" type="ORF">PHET_08972</name>
</gene>
<dbReference type="SUPFAM" id="SSF52540">
    <property type="entry name" value="P-loop containing nucleoside triphosphate hydrolases"/>
    <property type="match status" value="1"/>
</dbReference>
<dbReference type="GO" id="GO:0016887">
    <property type="term" value="F:ATP hydrolysis activity"/>
    <property type="evidence" value="ECO:0007669"/>
    <property type="project" value="InterPro"/>
</dbReference>
<dbReference type="Proteomes" id="UP000748531">
    <property type="component" value="Unassembled WGS sequence"/>
</dbReference>
<dbReference type="InterPro" id="IPR003959">
    <property type="entry name" value="ATPase_AAA_core"/>
</dbReference>
<dbReference type="Pfam" id="PF17862">
    <property type="entry name" value="AAA_lid_3"/>
    <property type="match status" value="1"/>
</dbReference>
<sequence length="211" mass="23790">PGKTLLAKAVANQTSATFLRVVGSELIQKFLGDGPKLVRELFRLAEENAPSIVFIDEIDAVGIKRYESNSGGEREIQRTMLELLNQLDGFDSRGDVKVIMATNRIETLDPALIRPGRIDRKIEFPLPDEKTKRRIFNIHTSRMTLAEDVNLEEYVTSKDELSGADIKAICTEAGLLALRERRMKVTHEDFKKAKDNVLYRKSEGTPEGLYL</sequence>
<dbReference type="GO" id="GO:0005524">
    <property type="term" value="F:ATP binding"/>
    <property type="evidence" value="ECO:0007669"/>
    <property type="project" value="UniProtKB-KW"/>
</dbReference>
<keyword evidence="3" id="KW-0963">Cytoplasm</keyword>
<protein>
    <submittedName>
        <fullName evidence="9">26S proteasome regulatory subunit 4</fullName>
    </submittedName>
</protein>
<keyword evidence="10" id="KW-1185">Reference proteome</keyword>
<dbReference type="Pfam" id="PF00004">
    <property type="entry name" value="AAA"/>
    <property type="match status" value="1"/>
</dbReference>
<evidence type="ECO:0000313" key="10">
    <source>
        <dbReference type="Proteomes" id="UP000748531"/>
    </source>
</evidence>
<evidence type="ECO:0000256" key="6">
    <source>
        <dbReference type="ARBA" id="ARBA00022942"/>
    </source>
</evidence>
<evidence type="ECO:0000256" key="5">
    <source>
        <dbReference type="ARBA" id="ARBA00022840"/>
    </source>
</evidence>
<dbReference type="FunFam" id="1.10.8.60:FF:000007">
    <property type="entry name" value="26S proteasome regulatory subunit 4"/>
    <property type="match status" value="1"/>
</dbReference>
<dbReference type="Gene3D" id="3.40.50.300">
    <property type="entry name" value="P-loop containing nucleotide triphosphate hydrolases"/>
    <property type="match status" value="1"/>
</dbReference>
<evidence type="ECO:0000313" key="9">
    <source>
        <dbReference type="EMBL" id="KAF5397690.1"/>
    </source>
</evidence>
<dbReference type="InterPro" id="IPR003593">
    <property type="entry name" value="AAA+_ATPase"/>
</dbReference>
<dbReference type="OrthoDB" id="10255768at2759"/>
<accession>A0A8J4WNW1</accession>
<keyword evidence="5 7" id="KW-0067">ATP-binding</keyword>
<evidence type="ECO:0000256" key="1">
    <source>
        <dbReference type="ARBA" id="ARBA00004496"/>
    </source>
</evidence>
<evidence type="ECO:0000256" key="7">
    <source>
        <dbReference type="RuleBase" id="RU003651"/>
    </source>
</evidence>
<reference evidence="9" key="1">
    <citation type="submission" date="2019-05" db="EMBL/GenBank/DDBJ databases">
        <title>Annotation for the trematode Paragonimus heterotremus.</title>
        <authorList>
            <person name="Choi Y.-J."/>
        </authorList>
    </citation>
    <scope>NUCLEOTIDE SEQUENCE</scope>
    <source>
        <strain evidence="9">LC</strain>
    </source>
</reference>
<dbReference type="InterPro" id="IPR041569">
    <property type="entry name" value="AAA_lid_3"/>
</dbReference>
<dbReference type="AlphaFoldDB" id="A0A8J4WNW1"/>
<dbReference type="GO" id="GO:0000502">
    <property type="term" value="C:proteasome complex"/>
    <property type="evidence" value="ECO:0007669"/>
    <property type="project" value="UniProtKB-KW"/>
</dbReference>
<dbReference type="PANTHER" id="PTHR23073">
    <property type="entry name" value="26S PROTEASOME REGULATORY SUBUNIT"/>
    <property type="match status" value="1"/>
</dbReference>
<dbReference type="EMBL" id="LUCH01005908">
    <property type="protein sequence ID" value="KAF5397690.1"/>
    <property type="molecule type" value="Genomic_DNA"/>
</dbReference>
<dbReference type="InterPro" id="IPR003960">
    <property type="entry name" value="ATPase_AAA_CS"/>
</dbReference>
<evidence type="ECO:0000256" key="3">
    <source>
        <dbReference type="ARBA" id="ARBA00022490"/>
    </source>
</evidence>
<dbReference type="FunFam" id="3.40.50.300:FF:000033">
    <property type="entry name" value="26S protease regulatory subunit 6B"/>
    <property type="match status" value="1"/>
</dbReference>
<dbReference type="PROSITE" id="PS00674">
    <property type="entry name" value="AAA"/>
    <property type="match status" value="1"/>
</dbReference>
<evidence type="ECO:0000256" key="2">
    <source>
        <dbReference type="ARBA" id="ARBA00006914"/>
    </source>
</evidence>
<feature type="non-terminal residue" evidence="9">
    <location>
        <position position="1"/>
    </location>
</feature>
<proteinExistence type="inferred from homology"/>
<dbReference type="Gene3D" id="1.10.8.60">
    <property type="match status" value="1"/>
</dbReference>
<dbReference type="InterPro" id="IPR050221">
    <property type="entry name" value="26S_Proteasome_ATPase"/>
</dbReference>
<dbReference type="SMART" id="SM00382">
    <property type="entry name" value="AAA"/>
    <property type="match status" value="1"/>
</dbReference>
<keyword evidence="4 7" id="KW-0547">Nucleotide-binding</keyword>
<organism evidence="9 10">
    <name type="scientific">Paragonimus heterotremus</name>
    <dbReference type="NCBI Taxonomy" id="100268"/>
    <lineage>
        <taxon>Eukaryota</taxon>
        <taxon>Metazoa</taxon>
        <taxon>Spiralia</taxon>
        <taxon>Lophotrochozoa</taxon>
        <taxon>Platyhelminthes</taxon>
        <taxon>Trematoda</taxon>
        <taxon>Digenea</taxon>
        <taxon>Plagiorchiida</taxon>
        <taxon>Troglotremata</taxon>
        <taxon>Troglotrematidae</taxon>
        <taxon>Paragonimus</taxon>
    </lineage>
</organism>
<comment type="similarity">
    <text evidence="2 7">Belongs to the AAA ATPase family.</text>
</comment>
<comment type="caution">
    <text evidence="9">The sequence shown here is derived from an EMBL/GenBank/DDBJ whole genome shotgun (WGS) entry which is preliminary data.</text>
</comment>
<keyword evidence="6 9" id="KW-0647">Proteasome</keyword>
<comment type="subcellular location">
    <subcellularLocation>
        <location evidence="1">Cytoplasm</location>
    </subcellularLocation>
</comment>
<dbReference type="GO" id="GO:0005737">
    <property type="term" value="C:cytoplasm"/>
    <property type="evidence" value="ECO:0007669"/>
    <property type="project" value="UniProtKB-SubCell"/>
</dbReference>
<dbReference type="InterPro" id="IPR027417">
    <property type="entry name" value="P-loop_NTPase"/>
</dbReference>